<feature type="region of interest" description="Disordered" evidence="1">
    <location>
        <begin position="147"/>
        <end position="381"/>
    </location>
</feature>
<protein>
    <submittedName>
        <fullName evidence="2">Uncharacterized protein</fullName>
    </submittedName>
</protein>
<reference evidence="2 3" key="1">
    <citation type="submission" date="2024-01" db="EMBL/GenBank/DDBJ databases">
        <title>A draft genome for the cacao thread blight pathogen Marasmiellus scandens.</title>
        <authorList>
            <person name="Baruah I.K."/>
            <person name="Leung J."/>
            <person name="Bukari Y."/>
            <person name="Amoako-Attah I."/>
            <person name="Meinhardt L.W."/>
            <person name="Bailey B.A."/>
            <person name="Cohen S.P."/>
        </authorList>
    </citation>
    <scope>NUCLEOTIDE SEQUENCE [LARGE SCALE GENOMIC DNA]</scope>
    <source>
        <strain evidence="2 3">GH-19</strain>
    </source>
</reference>
<feature type="compositionally biased region" description="Basic and acidic residues" evidence="1">
    <location>
        <begin position="285"/>
        <end position="304"/>
    </location>
</feature>
<sequence length="923" mass="102791">MHLRSRTIQTPYTDVSVPPVAAPPRSRKRMILDCIELPSASTHRKNSAPASPVDPVDKELSVSSGPNTTATASHSSTPTDNVRPVPPKQPGPDLVQLANQSPQQPATTRQFVQDVPGLVKTVDRNGKVMIDFSQVRNTTWFDLDRARRQRQAQEPAAQPARPSDPPAASTSRRQLTPVADEDLDFPWDARDEHINELNRRSDRTPLKQRLARLPPSSPPPSPPSPHLPHVSSPVQGEVFGDDPEAVERGKGKSVAFADDADFVNETVDEEAVIDDDDGSSDDYSDGLRQEQGLREQKKARLDRQRQRKRNHSSQSSRAPGPIPAPKQPSKRGRKPKNPIVTEAPANDDASNDDDDLPDPVLDPDCPEYEPEAEVYDTPGPLSNECRRELEAATYEFETRLHELSRKYQKSVSSLHQAAGYGFKSHRKDSTWNDYQAFRTKMQGEKQRPNESLQAFVGRLASEYKAVMKLELGENWKNIDRRRELAKRKGWVGFAQQLREDMASDERQNGVKSVTVKRCIDEVMKVAHMCYSVFGLIVCGQIHDLNNHNRSRLFGWGGEYDTMMSAEKTFLTKDLKSNAAKLRTYRDKIQAGLEEDPVKSQLLQEYNSGPNKVAVLRPLLPKLLKLDLAEATDNVVKNMKWKSFLSVARSHQVRLIDYPTGVPAIGPKSKGLISHAKDLSLGALQAMIDPRMRHYKALHTPPNQRNEDECDAALTTFRGTRIITWTDEEKGLPLEEQGEIALIVDVEGKSLMTVEDAINFENDEGEEGGQDGQPDAAEPKGKSKGKSKEVVSDEEDSESEEDEPPSIEPEPEAHESIYRTLPFSGKRVFTTPERLARMGQARTPLPSSSRALPVPKSIPRRPATSVPSSPVALRQATTFKPRPPAPSRPTTSTQPHATKGPKRKPQGGAELRSGDEHKLKKRRV</sequence>
<organism evidence="2 3">
    <name type="scientific">Marasmiellus scandens</name>
    <dbReference type="NCBI Taxonomy" id="2682957"/>
    <lineage>
        <taxon>Eukaryota</taxon>
        <taxon>Fungi</taxon>
        <taxon>Dikarya</taxon>
        <taxon>Basidiomycota</taxon>
        <taxon>Agaricomycotina</taxon>
        <taxon>Agaricomycetes</taxon>
        <taxon>Agaricomycetidae</taxon>
        <taxon>Agaricales</taxon>
        <taxon>Marasmiineae</taxon>
        <taxon>Omphalotaceae</taxon>
        <taxon>Marasmiellus</taxon>
    </lineage>
</organism>
<feature type="compositionally biased region" description="Pro residues" evidence="1">
    <location>
        <begin position="215"/>
        <end position="226"/>
    </location>
</feature>
<evidence type="ECO:0000256" key="1">
    <source>
        <dbReference type="SAM" id="MobiDB-lite"/>
    </source>
</evidence>
<comment type="caution">
    <text evidence="2">The sequence shown here is derived from an EMBL/GenBank/DDBJ whole genome shotgun (WGS) entry which is preliminary data.</text>
</comment>
<feature type="compositionally biased region" description="Acidic residues" evidence="1">
    <location>
        <begin position="791"/>
        <end position="804"/>
    </location>
</feature>
<dbReference type="EMBL" id="JBANRG010000016">
    <property type="protein sequence ID" value="KAK7459486.1"/>
    <property type="molecule type" value="Genomic_DNA"/>
</dbReference>
<accession>A0ABR1JII2</accession>
<feature type="compositionally biased region" description="Low complexity" evidence="1">
    <location>
        <begin position="152"/>
        <end position="161"/>
    </location>
</feature>
<evidence type="ECO:0000313" key="3">
    <source>
        <dbReference type="Proteomes" id="UP001498398"/>
    </source>
</evidence>
<feature type="compositionally biased region" description="Acidic residues" evidence="1">
    <location>
        <begin position="258"/>
        <end position="284"/>
    </location>
</feature>
<evidence type="ECO:0000313" key="2">
    <source>
        <dbReference type="EMBL" id="KAK7459486.1"/>
    </source>
</evidence>
<gene>
    <name evidence="2" type="ORF">VKT23_009469</name>
</gene>
<feature type="compositionally biased region" description="Low complexity" evidence="1">
    <location>
        <begin position="68"/>
        <end position="79"/>
    </location>
</feature>
<keyword evidence="3" id="KW-1185">Reference proteome</keyword>
<feature type="compositionally biased region" description="Polar residues" evidence="1">
    <location>
        <begin position="97"/>
        <end position="111"/>
    </location>
</feature>
<feature type="region of interest" description="Disordered" evidence="1">
    <location>
        <begin position="1"/>
        <end position="112"/>
    </location>
</feature>
<name>A0ABR1JII2_9AGAR</name>
<proteinExistence type="predicted"/>
<feature type="compositionally biased region" description="Basic and acidic residues" evidence="1">
    <location>
        <begin position="776"/>
        <end position="790"/>
    </location>
</feature>
<feature type="region of interest" description="Disordered" evidence="1">
    <location>
        <begin position="761"/>
        <end position="923"/>
    </location>
</feature>
<dbReference type="Proteomes" id="UP001498398">
    <property type="component" value="Unassembled WGS sequence"/>
</dbReference>
<feature type="compositionally biased region" description="Acidic residues" evidence="1">
    <location>
        <begin position="364"/>
        <end position="374"/>
    </location>
</feature>
<feature type="compositionally biased region" description="Basic and acidic residues" evidence="1">
    <location>
        <begin position="187"/>
        <end position="205"/>
    </location>
</feature>
<feature type="compositionally biased region" description="Polar residues" evidence="1">
    <location>
        <begin position="1"/>
        <end position="13"/>
    </location>
</feature>